<dbReference type="PANTHER" id="PTHR47144">
    <property type="entry name" value="ARMADILLO REPEAT-CONTAINING PROTEIN 12"/>
    <property type="match status" value="1"/>
</dbReference>
<feature type="domain" description="Armadillo repeat-containing" evidence="1">
    <location>
        <begin position="126"/>
        <end position="317"/>
    </location>
</feature>
<gene>
    <name evidence="2" type="ORF">DR999_PMT13804</name>
</gene>
<evidence type="ECO:0000259" key="1">
    <source>
        <dbReference type="Pfam" id="PF04826"/>
    </source>
</evidence>
<reference evidence="2 3" key="1">
    <citation type="submission" date="2019-04" db="EMBL/GenBank/DDBJ databases">
        <title>Draft genome of the big-headed turtle Platysternon megacephalum.</title>
        <authorList>
            <person name="Gong S."/>
        </authorList>
    </citation>
    <scope>NUCLEOTIDE SEQUENCE [LARGE SCALE GENOMIC DNA]</scope>
    <source>
        <strain evidence="2">DO16091913</strain>
        <tissue evidence="2">Muscle</tissue>
    </source>
</reference>
<dbReference type="AlphaFoldDB" id="A0A4D9DZV9"/>
<dbReference type="InterPro" id="IPR042834">
    <property type="entry name" value="Armc12"/>
</dbReference>
<reference evidence="2 3" key="2">
    <citation type="submission" date="2019-04" db="EMBL/GenBank/DDBJ databases">
        <title>The genome sequence of big-headed turtle.</title>
        <authorList>
            <person name="Gong S."/>
        </authorList>
    </citation>
    <scope>NUCLEOTIDE SEQUENCE [LARGE SCALE GENOMIC DNA]</scope>
    <source>
        <strain evidence="2">DO16091913</strain>
        <tissue evidence="2">Muscle</tissue>
    </source>
</reference>
<dbReference type="InterPro" id="IPR016024">
    <property type="entry name" value="ARM-type_fold"/>
</dbReference>
<accession>A0A4D9DZV9</accession>
<dbReference type="OrthoDB" id="9931937at2759"/>
<dbReference type="EMBL" id="QXTE01000152">
    <property type="protein sequence ID" value="TFK03776.1"/>
    <property type="molecule type" value="Genomic_DNA"/>
</dbReference>
<dbReference type="Gene3D" id="1.25.10.10">
    <property type="entry name" value="Leucine-rich Repeat Variant"/>
    <property type="match status" value="1"/>
</dbReference>
<proteinExistence type="predicted"/>
<dbReference type="SUPFAM" id="SSF48371">
    <property type="entry name" value="ARM repeat"/>
    <property type="match status" value="1"/>
</dbReference>
<dbReference type="PANTHER" id="PTHR47144:SF1">
    <property type="entry name" value="ARMADILLO REPEAT-CONTAINING PROTEIN 12"/>
    <property type="match status" value="1"/>
</dbReference>
<dbReference type="Proteomes" id="UP000297703">
    <property type="component" value="Unassembled WGS sequence"/>
</dbReference>
<keyword evidence="2" id="KW-0548">Nucleotidyltransferase</keyword>
<evidence type="ECO:0000313" key="2">
    <source>
        <dbReference type="EMBL" id="TFK03776.1"/>
    </source>
</evidence>
<dbReference type="Pfam" id="PF04826">
    <property type="entry name" value="Arm_2"/>
    <property type="match status" value="1"/>
</dbReference>
<comment type="caution">
    <text evidence="2">The sequence shown here is derived from an EMBL/GenBank/DDBJ whole genome shotgun (WGS) entry which is preliminary data.</text>
</comment>
<sequence length="399" mass="45359">MHSTHLDNTFHTRPVLRSDSDYTLPISVLRHLRGSGKAFRNIGPTQVKHAQRSTKDAARQQGKKMEYLEMCTRKNMLSVATGAGAIYLLYKTIRAGLNSPPFSLEPVSIARLAIEPGNFGVKDSGELRRLLVSLNQKQDDYAKSMILHSITRCVYLLESEASACTYEDIRQVASALDDKDKGIKIQALNALKAFAGIRKFKIKIQEFVPKILEMVTTIWDTELHIAGLRLLNGLPLPDHTHPLLRRMIPSLMEILQAESTLTQVQVLKLLSNLAQKEDLLYDIMNCQVHPDFLNLFHASLPGNLLYEMLVFVEKLSEGRLTPQYQSVHWEYNELSLYEALFGEDSHLADRLLSLIIHPEEEVQIQACKVILSLQLCKEEEAKFSRQRIDCSYFDEDDNP</sequence>
<name>A0A4D9DZV9_9SAUR</name>
<organism evidence="2 3">
    <name type="scientific">Platysternon megacephalum</name>
    <name type="common">big-headed turtle</name>
    <dbReference type="NCBI Taxonomy" id="55544"/>
    <lineage>
        <taxon>Eukaryota</taxon>
        <taxon>Metazoa</taxon>
        <taxon>Chordata</taxon>
        <taxon>Craniata</taxon>
        <taxon>Vertebrata</taxon>
        <taxon>Euteleostomi</taxon>
        <taxon>Archelosauria</taxon>
        <taxon>Testudinata</taxon>
        <taxon>Testudines</taxon>
        <taxon>Cryptodira</taxon>
        <taxon>Durocryptodira</taxon>
        <taxon>Testudinoidea</taxon>
        <taxon>Platysternidae</taxon>
        <taxon>Platysternon</taxon>
    </lineage>
</organism>
<dbReference type="GO" id="GO:0005634">
    <property type="term" value="C:nucleus"/>
    <property type="evidence" value="ECO:0007669"/>
    <property type="project" value="TreeGrafter"/>
</dbReference>
<keyword evidence="3" id="KW-1185">Reference proteome</keyword>
<protein>
    <submittedName>
        <fullName evidence="2">UTP--glucose-1-phosphate uridylyltransferase</fullName>
    </submittedName>
</protein>
<dbReference type="InterPro" id="IPR011989">
    <property type="entry name" value="ARM-like"/>
</dbReference>
<evidence type="ECO:0000313" key="3">
    <source>
        <dbReference type="Proteomes" id="UP000297703"/>
    </source>
</evidence>
<dbReference type="GO" id="GO:0016779">
    <property type="term" value="F:nucleotidyltransferase activity"/>
    <property type="evidence" value="ECO:0007669"/>
    <property type="project" value="UniProtKB-KW"/>
</dbReference>
<dbReference type="STRING" id="55544.A0A4D9DZV9"/>
<dbReference type="InterPro" id="IPR006911">
    <property type="entry name" value="ARM-rpt_dom"/>
</dbReference>
<keyword evidence="2" id="KW-0808">Transferase</keyword>